<evidence type="ECO:0000256" key="5">
    <source>
        <dbReference type="ARBA" id="ARBA00022692"/>
    </source>
</evidence>
<evidence type="ECO:0000256" key="2">
    <source>
        <dbReference type="ARBA" id="ARBA00022448"/>
    </source>
</evidence>
<dbReference type="GO" id="GO:0005886">
    <property type="term" value="C:plasma membrane"/>
    <property type="evidence" value="ECO:0007669"/>
    <property type="project" value="UniProtKB-SubCell"/>
</dbReference>
<evidence type="ECO:0000256" key="4">
    <source>
        <dbReference type="ARBA" id="ARBA00022519"/>
    </source>
</evidence>
<dbReference type="Pfam" id="PF00005">
    <property type="entry name" value="ABC_tran"/>
    <property type="match status" value="1"/>
</dbReference>
<dbReference type="InterPro" id="IPR036640">
    <property type="entry name" value="ABC1_TM_sf"/>
</dbReference>
<dbReference type="InterPro" id="IPR003439">
    <property type="entry name" value="ABC_transporter-like_ATP-bd"/>
</dbReference>
<comment type="similarity">
    <text evidence="10">Belongs to the ABC transporter superfamily. Siderophore-Fe(3+) uptake transporter (SIUT) (TC 3.A.1.21) family.</text>
</comment>
<dbReference type="CDD" id="cd18564">
    <property type="entry name" value="ABC_6TM_exporter_like"/>
    <property type="match status" value="1"/>
</dbReference>
<dbReference type="FunFam" id="3.40.50.300:FF:000221">
    <property type="entry name" value="Multidrug ABC transporter ATP-binding protein"/>
    <property type="match status" value="1"/>
</dbReference>
<dbReference type="PANTHER" id="PTHR24221:SF468">
    <property type="entry name" value="ABC TRANSPORTER"/>
    <property type="match status" value="1"/>
</dbReference>
<dbReference type="AlphaFoldDB" id="A0A8J3TGB5"/>
<keyword evidence="15" id="KW-1185">Reference proteome</keyword>
<evidence type="ECO:0000256" key="11">
    <source>
        <dbReference type="SAM" id="Phobius"/>
    </source>
</evidence>
<evidence type="ECO:0000256" key="7">
    <source>
        <dbReference type="ARBA" id="ARBA00022840"/>
    </source>
</evidence>
<accession>A0A8J3TGB5</accession>
<dbReference type="SMART" id="SM00382">
    <property type="entry name" value="AAA"/>
    <property type="match status" value="1"/>
</dbReference>
<organism evidence="14 15">
    <name type="scientific">Planosporangium mesophilum</name>
    <dbReference type="NCBI Taxonomy" id="689768"/>
    <lineage>
        <taxon>Bacteria</taxon>
        <taxon>Bacillati</taxon>
        <taxon>Actinomycetota</taxon>
        <taxon>Actinomycetes</taxon>
        <taxon>Micromonosporales</taxon>
        <taxon>Micromonosporaceae</taxon>
        <taxon>Planosporangium</taxon>
    </lineage>
</organism>
<evidence type="ECO:0000256" key="10">
    <source>
        <dbReference type="ARBA" id="ARBA00023455"/>
    </source>
</evidence>
<dbReference type="GO" id="GO:0005524">
    <property type="term" value="F:ATP binding"/>
    <property type="evidence" value="ECO:0007669"/>
    <property type="project" value="UniProtKB-KW"/>
</dbReference>
<sequence>MWRFLWPYRAPLAVSASLAVADTVLSLARPWPLSLAVDHAINHRPLTGWLWPLGGVSGAGLAAVAAVGAIVLVALSGVTGYLTSYLSGAAAERIGADMRETVYKRLLTLSPRFHDRNRSGDLVTRLTGDVSRVQDSLVAWLVGAVPDVLTLIGLLVVMFMIDPAMTVVALVVVPPLALLAVVRRRQIKAAQREARSRQGDLASRAAETLRHVRAVQAFAQQEAETGRFRRENVGTVRASLRALDLEARYGPAADLLLAAGSGLVLWLGVVRVTSGRMSLGVLLVVLAYLGSMYRPVRSLTRLASTLARGAASRERLNELLDSTEYVREPERPVPVPASPLTLAVDDVSFGYDAEHPVLRGIDLTLRRDEMVCLVGATGVGKSTLLSLLLRLYDPDSGAILLDGVDLKDVNTRPLRDRISLVPQDPWILDGTIADNIAFGQPFATREEVERAARTALVHPFVEALPAGYDTVVGEGGVMLSGGQRRRLALARALLRDAPVLLLDEPTSGLDAESEHAVMSAITRAAAGRMTLVVSHRLRVATLADRVLVLSGGRITEAGAPAELVARGGTFADWCRLQNVDATRPARHLMATG</sequence>
<dbReference type="GO" id="GO:0140359">
    <property type="term" value="F:ABC-type transporter activity"/>
    <property type="evidence" value="ECO:0007669"/>
    <property type="project" value="InterPro"/>
</dbReference>
<dbReference type="RefSeq" id="WP_168112798.1">
    <property type="nucleotide sequence ID" value="NZ_BOON01000005.1"/>
</dbReference>
<keyword evidence="9 11" id="KW-0472">Membrane</keyword>
<dbReference type="GO" id="GO:0016887">
    <property type="term" value="F:ATP hydrolysis activity"/>
    <property type="evidence" value="ECO:0007669"/>
    <property type="project" value="InterPro"/>
</dbReference>
<reference evidence="14" key="1">
    <citation type="submission" date="2021-01" db="EMBL/GenBank/DDBJ databases">
        <title>Whole genome shotgun sequence of Planosporangium mesophilum NBRC 109066.</title>
        <authorList>
            <person name="Komaki H."/>
            <person name="Tamura T."/>
        </authorList>
    </citation>
    <scope>NUCLEOTIDE SEQUENCE</scope>
    <source>
        <strain evidence="14">NBRC 109066</strain>
    </source>
</reference>
<comment type="caution">
    <text evidence="14">The sequence shown here is derived from an EMBL/GenBank/DDBJ whole genome shotgun (WGS) entry which is preliminary data.</text>
</comment>
<evidence type="ECO:0000256" key="3">
    <source>
        <dbReference type="ARBA" id="ARBA00022475"/>
    </source>
</evidence>
<dbReference type="PROSITE" id="PS50893">
    <property type="entry name" value="ABC_TRANSPORTER_2"/>
    <property type="match status" value="1"/>
</dbReference>
<dbReference type="InterPro" id="IPR017871">
    <property type="entry name" value="ABC_transporter-like_CS"/>
</dbReference>
<gene>
    <name evidence="14" type="ORF">Pme01_05670</name>
</gene>
<dbReference type="InterPro" id="IPR003593">
    <property type="entry name" value="AAA+_ATPase"/>
</dbReference>
<feature type="transmembrane region" description="Helical" evidence="11">
    <location>
        <begin position="50"/>
        <end position="75"/>
    </location>
</feature>
<evidence type="ECO:0000313" key="15">
    <source>
        <dbReference type="Proteomes" id="UP000599074"/>
    </source>
</evidence>
<keyword evidence="2" id="KW-0813">Transport</keyword>
<dbReference type="InterPro" id="IPR011527">
    <property type="entry name" value="ABC1_TM_dom"/>
</dbReference>
<feature type="transmembrane region" description="Helical" evidence="11">
    <location>
        <begin position="275"/>
        <end position="293"/>
    </location>
</feature>
<keyword evidence="6" id="KW-0547">Nucleotide-binding</keyword>
<evidence type="ECO:0000256" key="8">
    <source>
        <dbReference type="ARBA" id="ARBA00022989"/>
    </source>
</evidence>
<dbReference type="Proteomes" id="UP000599074">
    <property type="component" value="Unassembled WGS sequence"/>
</dbReference>
<evidence type="ECO:0000256" key="9">
    <source>
        <dbReference type="ARBA" id="ARBA00023136"/>
    </source>
</evidence>
<keyword evidence="4" id="KW-0997">Cell inner membrane</keyword>
<dbReference type="InterPro" id="IPR027417">
    <property type="entry name" value="P-loop_NTPase"/>
</dbReference>
<feature type="domain" description="ABC transporter" evidence="12">
    <location>
        <begin position="342"/>
        <end position="576"/>
    </location>
</feature>
<protein>
    <submittedName>
        <fullName evidence="14">Protein-tyrosine-phosphatase</fullName>
    </submittedName>
</protein>
<evidence type="ECO:0000313" key="14">
    <source>
        <dbReference type="EMBL" id="GII20970.1"/>
    </source>
</evidence>
<feature type="domain" description="ABC transmembrane type-1" evidence="13">
    <location>
        <begin position="13"/>
        <end position="308"/>
    </location>
</feature>
<proteinExistence type="inferred from homology"/>
<keyword evidence="3" id="KW-1003">Cell membrane</keyword>
<comment type="subcellular location">
    <subcellularLocation>
        <location evidence="1">Cell inner membrane</location>
        <topology evidence="1">Multi-pass membrane protein</topology>
    </subcellularLocation>
</comment>
<dbReference type="PROSITE" id="PS00211">
    <property type="entry name" value="ABC_TRANSPORTER_1"/>
    <property type="match status" value="1"/>
</dbReference>
<dbReference type="Gene3D" id="1.20.1560.10">
    <property type="entry name" value="ABC transporter type 1, transmembrane domain"/>
    <property type="match status" value="1"/>
</dbReference>
<dbReference type="InterPro" id="IPR039421">
    <property type="entry name" value="Type_1_exporter"/>
</dbReference>
<evidence type="ECO:0000259" key="13">
    <source>
        <dbReference type="PROSITE" id="PS50929"/>
    </source>
</evidence>
<dbReference type="SUPFAM" id="SSF90123">
    <property type="entry name" value="ABC transporter transmembrane region"/>
    <property type="match status" value="1"/>
</dbReference>
<dbReference type="PROSITE" id="PS50929">
    <property type="entry name" value="ABC_TM1F"/>
    <property type="match status" value="1"/>
</dbReference>
<evidence type="ECO:0000256" key="1">
    <source>
        <dbReference type="ARBA" id="ARBA00004429"/>
    </source>
</evidence>
<dbReference type="PANTHER" id="PTHR24221">
    <property type="entry name" value="ATP-BINDING CASSETTE SUB-FAMILY B"/>
    <property type="match status" value="1"/>
</dbReference>
<dbReference type="GO" id="GO:0034040">
    <property type="term" value="F:ATPase-coupled lipid transmembrane transporter activity"/>
    <property type="evidence" value="ECO:0007669"/>
    <property type="project" value="TreeGrafter"/>
</dbReference>
<feature type="transmembrane region" description="Helical" evidence="11">
    <location>
        <begin position="137"/>
        <end position="158"/>
    </location>
</feature>
<dbReference type="Gene3D" id="3.40.50.300">
    <property type="entry name" value="P-loop containing nucleotide triphosphate hydrolases"/>
    <property type="match status" value="1"/>
</dbReference>
<evidence type="ECO:0000256" key="6">
    <source>
        <dbReference type="ARBA" id="ARBA00022741"/>
    </source>
</evidence>
<dbReference type="SUPFAM" id="SSF52540">
    <property type="entry name" value="P-loop containing nucleoside triphosphate hydrolases"/>
    <property type="match status" value="1"/>
</dbReference>
<feature type="transmembrane region" description="Helical" evidence="11">
    <location>
        <begin position="164"/>
        <end position="182"/>
    </location>
</feature>
<name>A0A8J3TGB5_9ACTN</name>
<evidence type="ECO:0000259" key="12">
    <source>
        <dbReference type="PROSITE" id="PS50893"/>
    </source>
</evidence>
<keyword evidence="7" id="KW-0067">ATP-binding</keyword>
<dbReference type="EMBL" id="BOON01000005">
    <property type="protein sequence ID" value="GII20970.1"/>
    <property type="molecule type" value="Genomic_DNA"/>
</dbReference>
<dbReference type="Pfam" id="PF00664">
    <property type="entry name" value="ABC_membrane"/>
    <property type="match status" value="1"/>
</dbReference>
<keyword evidence="8 11" id="KW-1133">Transmembrane helix</keyword>
<keyword evidence="5 11" id="KW-0812">Transmembrane</keyword>